<evidence type="ECO:0000256" key="2">
    <source>
        <dbReference type="ARBA" id="ARBA00022670"/>
    </source>
</evidence>
<dbReference type="Proteomes" id="UP000035740">
    <property type="component" value="Unassembled WGS sequence"/>
</dbReference>
<name>A0A0J8AYI4_BETVV</name>
<feature type="domain" description="Peptidase C2 calpain" evidence="5">
    <location>
        <begin position="116"/>
        <end position="244"/>
    </location>
</feature>
<evidence type="ECO:0000259" key="5">
    <source>
        <dbReference type="SMART" id="SM00720"/>
    </source>
</evidence>
<dbReference type="SUPFAM" id="SSF49758">
    <property type="entry name" value="Calpain large subunit, middle domain (domain III)"/>
    <property type="match status" value="2"/>
</dbReference>
<proteinExistence type="inferred from homology"/>
<dbReference type="Gene3D" id="2.60.120.380">
    <property type="match status" value="2"/>
</dbReference>
<reference evidence="6 7" key="1">
    <citation type="journal article" date="2014" name="Nature">
        <title>The genome of the recently domesticated crop plant sugar beet (Beta vulgaris).</title>
        <authorList>
            <person name="Dohm J.C."/>
            <person name="Minoche A.E."/>
            <person name="Holtgrawe D."/>
            <person name="Capella-Gutierrez S."/>
            <person name="Zakrzewski F."/>
            <person name="Tafer H."/>
            <person name="Rupp O."/>
            <person name="Sorensen T.R."/>
            <person name="Stracke R."/>
            <person name="Reinhardt R."/>
            <person name="Goesmann A."/>
            <person name="Kraft T."/>
            <person name="Schulz B."/>
            <person name="Stadler P.F."/>
            <person name="Schmidt T."/>
            <person name="Gabaldon T."/>
            <person name="Lehrach H."/>
            <person name="Weisshaar B."/>
            <person name="Himmelbauer H."/>
        </authorList>
    </citation>
    <scope>NUCLEOTIDE SEQUENCE [LARGE SCALE GENOMIC DNA]</scope>
    <source>
        <tissue evidence="6">Taproot</tissue>
    </source>
</reference>
<dbReference type="GO" id="GO:0004198">
    <property type="term" value="F:calcium-dependent cysteine-type endopeptidase activity"/>
    <property type="evidence" value="ECO:0007669"/>
    <property type="project" value="InterPro"/>
</dbReference>
<sequence length="251" mass="27708">TATDVTHPIRVLIQLQRQQSDPDYGAIGIYVLANNGPAEEKLGVCDGDVLARSEFVTANETLVELVVPTNVWPSSSDSGVKHVVVVPCTYEPGIVDTFTLTVYADHNISLVPISNRWSVTRALSSCWSVQNSGGCRNYETWQKNPSFTLSCPPSRSNDQPSSWSAMCIVSQPDPEHILPIGFYVIDTTGRTRCKGTFSLAPEVFGQMTFRRDEAPYTFYACTFNPGLAGDFNVQVFSEYPCTLEPCHSPRR</sequence>
<evidence type="ECO:0000256" key="4">
    <source>
        <dbReference type="ARBA" id="ARBA00022807"/>
    </source>
</evidence>
<organism evidence="6 7">
    <name type="scientific">Beta vulgaris subsp. vulgaris</name>
    <name type="common">Beet</name>
    <dbReference type="NCBI Taxonomy" id="3555"/>
    <lineage>
        <taxon>Eukaryota</taxon>
        <taxon>Viridiplantae</taxon>
        <taxon>Streptophyta</taxon>
        <taxon>Embryophyta</taxon>
        <taxon>Tracheophyta</taxon>
        <taxon>Spermatophyta</taxon>
        <taxon>Magnoliopsida</taxon>
        <taxon>eudicotyledons</taxon>
        <taxon>Gunneridae</taxon>
        <taxon>Pentapetalae</taxon>
        <taxon>Caryophyllales</taxon>
        <taxon>Chenopodiaceae</taxon>
        <taxon>Betoideae</taxon>
        <taxon>Beta</taxon>
    </lineage>
</organism>
<comment type="similarity">
    <text evidence="1">Belongs to the peptidase C2 family.</text>
</comment>
<gene>
    <name evidence="6" type="ORF">BVRB_027050</name>
</gene>
<evidence type="ECO:0000313" key="7">
    <source>
        <dbReference type="Proteomes" id="UP000035740"/>
    </source>
</evidence>
<dbReference type="InterPro" id="IPR022682">
    <property type="entry name" value="Calpain_domain_III"/>
</dbReference>
<accession>A0A0J8AYI4</accession>
<evidence type="ECO:0000313" key="6">
    <source>
        <dbReference type="EMBL" id="KMS93874.1"/>
    </source>
</evidence>
<dbReference type="InterPro" id="IPR036213">
    <property type="entry name" value="Calpain_III_sf"/>
</dbReference>
<dbReference type="Pfam" id="PF01067">
    <property type="entry name" value="Calpain_III"/>
    <property type="match status" value="1"/>
</dbReference>
<dbReference type="Gramene" id="KMS93874">
    <property type="protein sequence ID" value="KMS93874"/>
    <property type="gene ID" value="BVRB_027050"/>
</dbReference>
<keyword evidence="3" id="KW-0378">Hydrolase</keyword>
<keyword evidence="2" id="KW-0645">Protease</keyword>
<protein>
    <recommendedName>
        <fullName evidence="5">Peptidase C2 calpain domain-containing protein</fullName>
    </recommendedName>
</protein>
<dbReference type="SMART" id="SM00720">
    <property type="entry name" value="calpain_III"/>
    <property type="match status" value="1"/>
</dbReference>
<evidence type="ECO:0000256" key="1">
    <source>
        <dbReference type="ARBA" id="ARBA00007623"/>
    </source>
</evidence>
<feature type="non-terminal residue" evidence="6">
    <location>
        <position position="1"/>
    </location>
</feature>
<dbReference type="AlphaFoldDB" id="A0A0J8AYI4"/>
<dbReference type="InterPro" id="IPR022684">
    <property type="entry name" value="Calpain_cysteine_protease"/>
</dbReference>
<keyword evidence="4" id="KW-0788">Thiol protease</keyword>
<dbReference type="EMBL" id="KQ098125">
    <property type="protein sequence ID" value="KMS93874.1"/>
    <property type="molecule type" value="Genomic_DNA"/>
</dbReference>
<dbReference type="PANTHER" id="PTHR10183:SF379">
    <property type="entry name" value="CALPAIN-5"/>
    <property type="match status" value="1"/>
</dbReference>
<dbReference type="GO" id="GO:0006508">
    <property type="term" value="P:proteolysis"/>
    <property type="evidence" value="ECO:0007669"/>
    <property type="project" value="UniProtKB-KW"/>
</dbReference>
<evidence type="ECO:0000256" key="3">
    <source>
        <dbReference type="ARBA" id="ARBA00022801"/>
    </source>
</evidence>
<dbReference type="InterPro" id="IPR022683">
    <property type="entry name" value="Calpain_III"/>
</dbReference>
<dbReference type="PANTHER" id="PTHR10183">
    <property type="entry name" value="CALPAIN"/>
    <property type="match status" value="1"/>
</dbReference>
<keyword evidence="7" id="KW-1185">Reference proteome</keyword>